<organism evidence="2">
    <name type="scientific">bioreactor metagenome</name>
    <dbReference type="NCBI Taxonomy" id="1076179"/>
    <lineage>
        <taxon>unclassified sequences</taxon>
        <taxon>metagenomes</taxon>
        <taxon>ecological metagenomes</taxon>
    </lineage>
</organism>
<evidence type="ECO:0000256" key="1">
    <source>
        <dbReference type="SAM" id="MobiDB-lite"/>
    </source>
</evidence>
<dbReference type="AlphaFoldDB" id="A0A644WJR0"/>
<dbReference type="InterPro" id="IPR035205">
    <property type="entry name" value="DUF5320"/>
</dbReference>
<sequence length="73" mass="7730">MPRRDGTGPAGFGPMTGRGMGNCNNYSAVGYGMGRRAGRGCGLYAAVASPITLAERKQLLQEELKRIEALEKA</sequence>
<name>A0A644WJR0_9ZZZZ</name>
<dbReference type="Pfam" id="PF17253">
    <property type="entry name" value="DUF5320"/>
    <property type="match status" value="1"/>
</dbReference>
<protein>
    <recommendedName>
        <fullName evidence="3">DUF5320 domain-containing protein</fullName>
    </recommendedName>
</protein>
<feature type="compositionally biased region" description="Gly residues" evidence="1">
    <location>
        <begin position="8"/>
        <end position="20"/>
    </location>
</feature>
<gene>
    <name evidence="2" type="ORF">SDC9_50106</name>
</gene>
<comment type="caution">
    <text evidence="2">The sequence shown here is derived from an EMBL/GenBank/DDBJ whole genome shotgun (WGS) entry which is preliminary data.</text>
</comment>
<evidence type="ECO:0008006" key="3">
    <source>
        <dbReference type="Google" id="ProtNLM"/>
    </source>
</evidence>
<accession>A0A644WJR0</accession>
<evidence type="ECO:0000313" key="2">
    <source>
        <dbReference type="EMBL" id="MPM03839.1"/>
    </source>
</evidence>
<dbReference type="EMBL" id="VSSQ01000985">
    <property type="protein sequence ID" value="MPM03839.1"/>
    <property type="molecule type" value="Genomic_DNA"/>
</dbReference>
<proteinExistence type="predicted"/>
<reference evidence="2" key="1">
    <citation type="submission" date="2019-08" db="EMBL/GenBank/DDBJ databases">
        <authorList>
            <person name="Kucharzyk K."/>
            <person name="Murdoch R.W."/>
            <person name="Higgins S."/>
            <person name="Loffler F."/>
        </authorList>
    </citation>
    <scope>NUCLEOTIDE SEQUENCE</scope>
</reference>
<feature type="region of interest" description="Disordered" evidence="1">
    <location>
        <begin position="1"/>
        <end position="21"/>
    </location>
</feature>